<evidence type="ECO:0000313" key="4">
    <source>
        <dbReference type="Proteomes" id="UP000293360"/>
    </source>
</evidence>
<dbReference type="AlphaFoldDB" id="A0A4Q4SUD0"/>
<evidence type="ECO:0000256" key="1">
    <source>
        <dbReference type="SAM" id="MobiDB-lite"/>
    </source>
</evidence>
<name>A0A4Q4SUD0_9PEZI</name>
<proteinExistence type="predicted"/>
<accession>A0A4Q4SUD0</accession>
<dbReference type="EMBL" id="QJNU01000962">
    <property type="protein sequence ID" value="RYO82023.1"/>
    <property type="molecule type" value="Genomic_DNA"/>
</dbReference>
<sequence>MGLEEAPAATGSPVDSGSFVCAVLGAVLGIVGTLSIVALPPQQEEDQLSDDGYDPVLPTPRKMGPTGVLPPLPSLPSLLESLPSLAVGAGAREIMLGMPE</sequence>
<organism evidence="3 4">
    <name type="scientific">Monosporascus ibericus</name>
    <dbReference type="NCBI Taxonomy" id="155417"/>
    <lineage>
        <taxon>Eukaryota</taxon>
        <taxon>Fungi</taxon>
        <taxon>Dikarya</taxon>
        <taxon>Ascomycota</taxon>
        <taxon>Pezizomycotina</taxon>
        <taxon>Sordariomycetes</taxon>
        <taxon>Xylariomycetidae</taxon>
        <taxon>Xylariales</taxon>
        <taxon>Xylariales incertae sedis</taxon>
        <taxon>Monosporascus</taxon>
    </lineage>
</organism>
<feature type="compositionally biased region" description="Acidic residues" evidence="1">
    <location>
        <begin position="43"/>
        <end position="53"/>
    </location>
</feature>
<feature type="transmembrane region" description="Helical" evidence="2">
    <location>
        <begin position="17"/>
        <end position="39"/>
    </location>
</feature>
<keyword evidence="2" id="KW-1133">Transmembrane helix</keyword>
<comment type="caution">
    <text evidence="3">The sequence shown here is derived from an EMBL/GenBank/DDBJ whole genome shotgun (WGS) entry which is preliminary data.</text>
</comment>
<reference evidence="3 4" key="1">
    <citation type="submission" date="2018-06" db="EMBL/GenBank/DDBJ databases">
        <title>Complete Genomes of Monosporascus.</title>
        <authorList>
            <person name="Robinson A.J."/>
            <person name="Natvig D.O."/>
        </authorList>
    </citation>
    <scope>NUCLEOTIDE SEQUENCE [LARGE SCALE GENOMIC DNA]</scope>
    <source>
        <strain evidence="3 4">CBS 110550</strain>
    </source>
</reference>
<protein>
    <submittedName>
        <fullName evidence="3">Uncharacterized protein</fullName>
    </submittedName>
</protein>
<keyword evidence="2" id="KW-0812">Transmembrane</keyword>
<evidence type="ECO:0000313" key="3">
    <source>
        <dbReference type="EMBL" id="RYO82023.1"/>
    </source>
</evidence>
<dbReference type="Proteomes" id="UP000293360">
    <property type="component" value="Unassembled WGS sequence"/>
</dbReference>
<feature type="region of interest" description="Disordered" evidence="1">
    <location>
        <begin position="42"/>
        <end position="69"/>
    </location>
</feature>
<keyword evidence="4" id="KW-1185">Reference proteome</keyword>
<gene>
    <name evidence="3" type="ORF">DL764_009676</name>
</gene>
<evidence type="ECO:0000256" key="2">
    <source>
        <dbReference type="SAM" id="Phobius"/>
    </source>
</evidence>
<keyword evidence="2" id="KW-0472">Membrane</keyword>